<dbReference type="Gene3D" id="3.90.380.20">
    <property type="entry name" value="Herpesvirus glycoprotein H, domain D-II"/>
    <property type="match status" value="1"/>
</dbReference>
<evidence type="ECO:0000259" key="2">
    <source>
        <dbReference type="Pfam" id="PF17488"/>
    </source>
</evidence>
<feature type="domain" description="Herpesvirus glycoprotein H C-terminal" evidence="2">
    <location>
        <begin position="550"/>
        <end position="690"/>
    </location>
</feature>
<dbReference type="Proteomes" id="UP000134313">
    <property type="component" value="Segment"/>
</dbReference>
<dbReference type="GeneID" id="10192213"/>
<dbReference type="Proteomes" id="UP000164320">
    <property type="component" value="Genome"/>
</dbReference>
<evidence type="ECO:0000313" key="4">
    <source>
        <dbReference type="EMBL" id="ADW24445.1"/>
    </source>
</evidence>
<keyword evidence="1" id="KW-1133">Transmembrane helix</keyword>
<evidence type="ECO:0000313" key="3">
    <source>
        <dbReference type="EMBL" id="ADW24363.1"/>
    </source>
</evidence>
<dbReference type="InterPro" id="IPR035305">
    <property type="entry name" value="Herpes_glycoH_C"/>
</dbReference>
<feature type="transmembrane region" description="Helical" evidence="1">
    <location>
        <begin position="699"/>
        <end position="720"/>
    </location>
</feature>
<dbReference type="OrthoDB" id="6582at10239"/>
<reference evidence="5 6" key="1">
    <citation type="journal article" date="2011" name="J. Virol.">
        <title>Identification and sequencing of a novel rodent gammaherpesvirus that establishes acute and latent infection in laboratory mice.</title>
        <authorList>
            <person name="Loh J."/>
            <person name="Zhao G."/>
            <person name="Nelson C.A."/>
            <person name="Coder P."/>
            <person name="Droit L."/>
            <person name="Handley S.A."/>
            <person name="Johnson L.S."/>
            <person name="Vachharajani P."/>
            <person name="Guzman H."/>
            <person name="Tesh R.B."/>
            <person name="Wang D."/>
            <person name="Fremont D.H."/>
            <person name="Virgin H.W."/>
        </authorList>
    </citation>
    <scope>NUCLEOTIDE SEQUENCE [LARGE SCALE GENOMIC DNA]</scope>
</reference>
<sequence>MAPRCVFFVVLFVGACFIGILGNKKAAKKGMKPELNTTRLDSVKVSFEGVAETFTVNWTKLVKDVGEQNLDKMWKDADVFGTLTSTLEASKDLISTNNTQVLNEDPKFICPTGQTFPGISLTDPSKKIHGFLGKAGMSKEELISNLWHNASGSVKLHEKGTVFMGNVKYKLFGKFTWKVLSNITFEGFVTEKMAVVTVNGKSKQKQCKMVVLFGYADAMPSLKGFLRPHKLEFSRTSTYSMHYIASHKSTSGCPSLVLSEPHIQHMFSVLTSNLPETVLEDVSDDIAYLNAVSCNFKAIQGPRLLSTFVKTVTAHFLFLSGLQLSQKSIEVGCVIEIMAELQSIREHLTTCGMKSNADPFVPTSIKRVAAGQIDNLPSDPQTYAPYDQTHRTLSVIKFGMSQHIGSKEAVTYMEFLMENIYRRYSHTYMLGLEDRRVLRDVAEALTFVVRPWNVASSKLLKLFAIATSMCSNFEIATMVARHDPLDTLSAIATFSPCYLSLRFDFSPNKVNLETMQTSDMDTRQVMGGVSGFLADIHSRHLKVLQTLPFIQCLKPIIDEIDVILPLGNITYVISREPVEGTTVYDISETFLESRMEISVITGNCEIPSHIEEEHKTVNIVYNVSNTRCKFCNSIIVSYDESQGFLSAMYILDNTIQNSLFLPESPFFDAYNSHVHYLWLMSNGTVAEIRGTYRRRAESFMILFAVIAILVIVSAMLIKFIQYMLNG</sequence>
<accession>E9M5K5</accession>
<protein>
    <submittedName>
        <fullName evidence="3">Glycoprotein H</fullName>
    </submittedName>
</protein>
<dbReference type="Pfam" id="PF02489">
    <property type="entry name" value="Herpes_glycop_H"/>
    <property type="match status" value="1"/>
</dbReference>
<evidence type="ECO:0000313" key="5">
    <source>
        <dbReference type="Proteomes" id="UP000134313"/>
    </source>
</evidence>
<feature type="transmembrane region" description="Helical" evidence="1">
    <location>
        <begin position="6"/>
        <end position="23"/>
    </location>
</feature>
<dbReference type="EMBL" id="HQ698924">
    <property type="protein sequence ID" value="ADW24445.1"/>
    <property type="molecule type" value="Genomic_DNA"/>
</dbReference>
<dbReference type="EMBL" id="HQ221963">
    <property type="protein sequence ID" value="ADW24363.1"/>
    <property type="molecule type" value="Genomic_DNA"/>
</dbReference>
<name>E9M5K5_9GAMA</name>
<keyword evidence="1" id="KW-0812">Transmembrane</keyword>
<evidence type="ECO:0000256" key="1">
    <source>
        <dbReference type="SAM" id="Phobius"/>
    </source>
</evidence>
<dbReference type="Pfam" id="PF17488">
    <property type="entry name" value="Herpes_glycoH_C"/>
    <property type="match status" value="1"/>
</dbReference>
<dbReference type="InterPro" id="IPR038172">
    <property type="entry name" value="Herpes_glycoH_C_sf"/>
</dbReference>
<proteinExistence type="predicted"/>
<dbReference type="PROSITE" id="PS51257">
    <property type="entry name" value="PROKAR_LIPOPROTEIN"/>
    <property type="match status" value="1"/>
</dbReference>
<dbReference type="KEGG" id="vg:10192213"/>
<dbReference type="RefSeq" id="YP_004207858.1">
    <property type="nucleotide sequence ID" value="NC_015049.1"/>
</dbReference>
<gene>
    <name evidence="4" type="ORF">RHVP-L.22</name>
    <name evidence="3" type="ORF">RHVP.22</name>
</gene>
<keyword evidence="5" id="KW-1185">Reference proteome</keyword>
<dbReference type="Gene3D" id="2.60.40.3190">
    <property type="entry name" value="Herpesvirus glycoprotein H, C-terminal domain"/>
    <property type="match status" value="1"/>
</dbReference>
<organism evidence="3 5">
    <name type="scientific">Cricetid gammaherpesvirus 2</name>
    <dbReference type="NCBI Taxonomy" id="1605972"/>
    <lineage>
        <taxon>Viruses</taxon>
        <taxon>Duplodnaviria</taxon>
        <taxon>Heunggongvirae</taxon>
        <taxon>Peploviricota</taxon>
        <taxon>Herviviricetes</taxon>
        <taxon>Herpesvirales</taxon>
        <taxon>Orthoherpesviridae</taxon>
        <taxon>Gammaherpesvirinae</taxon>
        <taxon>Rhadinovirus</taxon>
        <taxon>Rhadinovirus cricetidgamma2</taxon>
    </lineage>
</organism>
<keyword evidence="1" id="KW-0472">Membrane</keyword>
<evidence type="ECO:0000313" key="6">
    <source>
        <dbReference type="Proteomes" id="UP000164320"/>
    </source>
</evidence>